<dbReference type="GO" id="GO:0005886">
    <property type="term" value="C:plasma membrane"/>
    <property type="evidence" value="ECO:0007669"/>
    <property type="project" value="UniProtKB-ARBA"/>
</dbReference>
<evidence type="ECO:0000256" key="1">
    <source>
        <dbReference type="ARBA" id="ARBA00004141"/>
    </source>
</evidence>
<comment type="subcellular location">
    <subcellularLocation>
        <location evidence="1">Membrane</location>
        <topology evidence="1">Multi-pass membrane protein</topology>
    </subcellularLocation>
</comment>
<accession>A0A7J3Y0G0</accession>
<feature type="transmembrane region" description="Helical" evidence="5">
    <location>
        <begin position="98"/>
        <end position="115"/>
    </location>
</feature>
<protein>
    <submittedName>
        <fullName evidence="6">Energy-coupling factor transporter transmembrane protein EcfT</fullName>
    </submittedName>
</protein>
<dbReference type="CDD" id="cd16914">
    <property type="entry name" value="EcfT"/>
    <property type="match status" value="1"/>
</dbReference>
<evidence type="ECO:0000313" key="6">
    <source>
        <dbReference type="EMBL" id="HHP68293.1"/>
    </source>
</evidence>
<gene>
    <name evidence="6" type="ORF">ENM60_05875</name>
</gene>
<feature type="transmembrane region" description="Helical" evidence="5">
    <location>
        <begin position="49"/>
        <end position="67"/>
    </location>
</feature>
<dbReference type="InterPro" id="IPR003339">
    <property type="entry name" value="ABC/ECF_trnsptr_transmembrane"/>
</dbReference>
<keyword evidence="2 5" id="KW-0812">Transmembrane</keyword>
<evidence type="ECO:0000256" key="4">
    <source>
        <dbReference type="ARBA" id="ARBA00023136"/>
    </source>
</evidence>
<proteinExistence type="predicted"/>
<comment type="caution">
    <text evidence="6">The sequence shown here is derived from an EMBL/GenBank/DDBJ whole genome shotgun (WGS) entry which is preliminary data.</text>
</comment>
<feature type="transmembrane region" description="Helical" evidence="5">
    <location>
        <begin position="6"/>
        <end position="37"/>
    </location>
</feature>
<reference evidence="6" key="1">
    <citation type="journal article" date="2020" name="mSystems">
        <title>Genome- and Community-Level Interaction Insights into Carbon Utilization and Element Cycling Functions of Hydrothermarchaeota in Hydrothermal Sediment.</title>
        <authorList>
            <person name="Zhou Z."/>
            <person name="Liu Y."/>
            <person name="Xu W."/>
            <person name="Pan J."/>
            <person name="Luo Z.H."/>
            <person name="Li M."/>
        </authorList>
    </citation>
    <scope>NUCLEOTIDE SEQUENCE [LARGE SCALE GENOMIC DNA]</scope>
    <source>
        <strain evidence="6">SpSt-110</strain>
    </source>
</reference>
<organism evidence="6">
    <name type="scientific">Thermogladius calderae</name>
    <dbReference type="NCBI Taxonomy" id="1200300"/>
    <lineage>
        <taxon>Archaea</taxon>
        <taxon>Thermoproteota</taxon>
        <taxon>Thermoprotei</taxon>
        <taxon>Desulfurococcales</taxon>
        <taxon>Desulfurococcaceae</taxon>
        <taxon>Thermogladius</taxon>
    </lineage>
</organism>
<keyword evidence="3 5" id="KW-1133">Transmembrane helix</keyword>
<dbReference type="EMBL" id="DRYK01000077">
    <property type="protein sequence ID" value="HHP68293.1"/>
    <property type="molecule type" value="Genomic_DNA"/>
</dbReference>
<sequence>MSKLSVSAAFIITLTLTSLAFILDDLLALAFLSILPLVLTIKNIKKVKWVYLLLLISLVGVLVNALMFSNKGATLFLVFGLPVRWGALIAFFKVSLKLLSIAGAGSWFISSYSPFEVARGLERELGLPKGVSFSVAYAFRLMPLLARDFKEIQDMRVQRGRRKIPLTPMDLASMLTPLLRVGYERAFWAGVAVELKGFRLRRVKHEFKLFYRNGYLQDFSAEGPR</sequence>
<dbReference type="Pfam" id="PF02361">
    <property type="entry name" value="CbiQ"/>
    <property type="match status" value="1"/>
</dbReference>
<evidence type="ECO:0000256" key="2">
    <source>
        <dbReference type="ARBA" id="ARBA00022692"/>
    </source>
</evidence>
<keyword evidence="4 5" id="KW-0472">Membrane</keyword>
<evidence type="ECO:0000256" key="5">
    <source>
        <dbReference type="SAM" id="Phobius"/>
    </source>
</evidence>
<name>A0A7J3Y0G0_9CREN</name>
<evidence type="ECO:0000256" key="3">
    <source>
        <dbReference type="ARBA" id="ARBA00022989"/>
    </source>
</evidence>
<dbReference type="AlphaFoldDB" id="A0A7J3Y0G0"/>